<sequence>MSAPILVTGGTGTIGRQVVPLLRGAGADLRVLSRQTREPADGIEYVTGDLFKDEGVEAALDGVETVLHLAGGNKGDEVVARNLTRAAAKAGVQHLVLISVIGADRVPLAWMRTQVATEQAVVDSGVPYTILRAAQFHDLVLKVVESMAKLPVVPVPGGLRFQPVDTRDVAPRLVELALGAPAGRVPDLAGPKVYGLGELVRGYLEVRGKRRMTMPVRIPGKAGRAYRAADNLTLEGADHGTRTWEDFLDERLGQTGKPLTGARAS</sequence>
<dbReference type="RefSeq" id="WP_138638303.1">
    <property type="nucleotide sequence ID" value="NZ_JASWDG010000017.1"/>
</dbReference>
<dbReference type="InterPro" id="IPR016040">
    <property type="entry name" value="NAD(P)-bd_dom"/>
</dbReference>
<accession>A0A5S4GSW4</accession>
<feature type="domain" description="NAD(P)-binding" evidence="1">
    <location>
        <begin position="9"/>
        <end position="138"/>
    </location>
</feature>
<keyword evidence="3" id="KW-1185">Reference proteome</keyword>
<reference evidence="2 3" key="1">
    <citation type="submission" date="2019-05" db="EMBL/GenBank/DDBJ databases">
        <title>Draft genome sequence of Actinomadura geliboluensis A8036.</title>
        <authorList>
            <person name="Saricaoglu S."/>
            <person name="Isik K."/>
        </authorList>
    </citation>
    <scope>NUCLEOTIDE SEQUENCE [LARGE SCALE GENOMIC DNA]</scope>
    <source>
        <strain evidence="2 3">A8036</strain>
    </source>
</reference>
<protein>
    <submittedName>
        <fullName evidence="2">NAD-dependent epimerase/dehydratase family protein</fullName>
    </submittedName>
</protein>
<dbReference type="EMBL" id="VCKZ01000160">
    <property type="protein sequence ID" value="TMR36035.1"/>
    <property type="molecule type" value="Genomic_DNA"/>
</dbReference>
<organism evidence="2 3">
    <name type="scientific">Actinomadura geliboluensis</name>
    <dbReference type="NCBI Taxonomy" id="882440"/>
    <lineage>
        <taxon>Bacteria</taxon>
        <taxon>Bacillati</taxon>
        <taxon>Actinomycetota</taxon>
        <taxon>Actinomycetes</taxon>
        <taxon>Streptosporangiales</taxon>
        <taxon>Thermomonosporaceae</taxon>
        <taxon>Actinomadura</taxon>
    </lineage>
</organism>
<comment type="caution">
    <text evidence="2">The sequence shown here is derived from an EMBL/GenBank/DDBJ whole genome shotgun (WGS) entry which is preliminary data.</text>
</comment>
<dbReference type="OrthoDB" id="9771302at2"/>
<evidence type="ECO:0000313" key="3">
    <source>
        <dbReference type="Proteomes" id="UP000305238"/>
    </source>
</evidence>
<dbReference type="AlphaFoldDB" id="A0A5S4GSW4"/>
<dbReference type="InterPro" id="IPR051604">
    <property type="entry name" value="Ergot_Alk_Oxidoreductase"/>
</dbReference>
<evidence type="ECO:0000313" key="2">
    <source>
        <dbReference type="EMBL" id="TMR36035.1"/>
    </source>
</evidence>
<gene>
    <name evidence="2" type="ORF">ETD96_21685</name>
</gene>
<dbReference type="PANTHER" id="PTHR43162:SF1">
    <property type="entry name" value="PRESTALK A DIFFERENTIATION PROTEIN A"/>
    <property type="match status" value="1"/>
</dbReference>
<proteinExistence type="predicted"/>
<name>A0A5S4GSW4_9ACTN</name>
<dbReference type="SUPFAM" id="SSF51735">
    <property type="entry name" value="NAD(P)-binding Rossmann-fold domains"/>
    <property type="match status" value="1"/>
</dbReference>
<dbReference type="InterPro" id="IPR036291">
    <property type="entry name" value="NAD(P)-bd_dom_sf"/>
</dbReference>
<evidence type="ECO:0000259" key="1">
    <source>
        <dbReference type="Pfam" id="PF13460"/>
    </source>
</evidence>
<dbReference type="Pfam" id="PF13460">
    <property type="entry name" value="NAD_binding_10"/>
    <property type="match status" value="1"/>
</dbReference>
<dbReference type="Gene3D" id="3.40.50.720">
    <property type="entry name" value="NAD(P)-binding Rossmann-like Domain"/>
    <property type="match status" value="1"/>
</dbReference>
<dbReference type="Proteomes" id="UP000305238">
    <property type="component" value="Unassembled WGS sequence"/>
</dbReference>
<dbReference type="PANTHER" id="PTHR43162">
    <property type="match status" value="1"/>
</dbReference>